<dbReference type="EMBL" id="VSSQ01109880">
    <property type="protein sequence ID" value="MPN47969.1"/>
    <property type="molecule type" value="Genomic_DNA"/>
</dbReference>
<comment type="caution">
    <text evidence="1">The sequence shown here is derived from an EMBL/GenBank/DDBJ whole genome shotgun (WGS) entry which is preliminary data.</text>
</comment>
<name>A0A645IBX6_9ZZZZ</name>
<gene>
    <name evidence="1" type="ORF">SDC9_195573</name>
</gene>
<evidence type="ECO:0000313" key="1">
    <source>
        <dbReference type="EMBL" id="MPN47969.1"/>
    </source>
</evidence>
<dbReference type="AlphaFoldDB" id="A0A645IBX6"/>
<proteinExistence type="predicted"/>
<organism evidence="1">
    <name type="scientific">bioreactor metagenome</name>
    <dbReference type="NCBI Taxonomy" id="1076179"/>
    <lineage>
        <taxon>unclassified sequences</taxon>
        <taxon>metagenomes</taxon>
        <taxon>ecological metagenomes</taxon>
    </lineage>
</organism>
<accession>A0A645IBX6</accession>
<protein>
    <submittedName>
        <fullName evidence="1">Uncharacterized protein</fullName>
    </submittedName>
</protein>
<reference evidence="1" key="1">
    <citation type="submission" date="2019-08" db="EMBL/GenBank/DDBJ databases">
        <authorList>
            <person name="Kucharzyk K."/>
            <person name="Murdoch R.W."/>
            <person name="Higgins S."/>
            <person name="Loffler F."/>
        </authorList>
    </citation>
    <scope>NUCLEOTIDE SEQUENCE</scope>
</reference>
<sequence>MGLQEQCEALMYLDERSFGPRFFAPSDAQRLAVLAQPPWLIRTGVSSQGEGLVRAEPGHRFEQALPSQRLLVAAFEEDGSNGVKLLYILWGEFSTVPNVF</sequence>